<dbReference type="AlphaFoldDB" id="A0A9D3A1L2"/>
<evidence type="ECO:0000256" key="1">
    <source>
        <dbReference type="SAM" id="Phobius"/>
    </source>
</evidence>
<feature type="transmembrane region" description="Helical" evidence="1">
    <location>
        <begin position="101"/>
        <end position="121"/>
    </location>
</feature>
<comment type="caution">
    <text evidence="2">The sequence shown here is derived from an EMBL/GenBank/DDBJ whole genome shotgun (WGS) entry which is preliminary data.</text>
</comment>
<protein>
    <recommendedName>
        <fullName evidence="4">DUF2975 domain-containing protein</fullName>
    </recommendedName>
</protein>
<evidence type="ECO:0000313" key="3">
    <source>
        <dbReference type="Proteomes" id="UP000786989"/>
    </source>
</evidence>
<gene>
    <name evidence="2" type="ORF">K8U77_07065</name>
</gene>
<dbReference type="Proteomes" id="UP000786989">
    <property type="component" value="Unassembled WGS sequence"/>
</dbReference>
<keyword evidence="1" id="KW-0472">Membrane</keyword>
<accession>A0A9D3A1L2</accession>
<keyword evidence="1" id="KW-1133">Transmembrane helix</keyword>
<feature type="transmembrane region" description="Helical" evidence="1">
    <location>
        <begin position="48"/>
        <end position="75"/>
    </location>
</feature>
<evidence type="ECO:0008006" key="4">
    <source>
        <dbReference type="Google" id="ProtNLM"/>
    </source>
</evidence>
<proteinExistence type="predicted"/>
<feature type="transmembrane region" description="Helical" evidence="1">
    <location>
        <begin position="181"/>
        <end position="200"/>
    </location>
</feature>
<reference evidence="2" key="2">
    <citation type="submission" date="2021-09" db="EMBL/GenBank/DDBJ databases">
        <authorList>
            <person name="Gilroy R."/>
        </authorList>
    </citation>
    <scope>NUCLEOTIDE SEQUENCE</scope>
    <source>
        <strain evidence="2">ChiGjej6B6-11269</strain>
    </source>
</reference>
<name>A0A9D3A1L2_9ACTN</name>
<organism evidence="2 3">
    <name type="scientific">Slackia equolifaciens</name>
    <dbReference type="NCBI Taxonomy" id="498718"/>
    <lineage>
        <taxon>Bacteria</taxon>
        <taxon>Bacillati</taxon>
        <taxon>Actinomycetota</taxon>
        <taxon>Coriobacteriia</taxon>
        <taxon>Eggerthellales</taxon>
        <taxon>Eggerthellaceae</taxon>
        <taxon>Slackia</taxon>
    </lineage>
</organism>
<sequence>MRTGFQALSLARSNKSLRANYEGKKAAMPNLRDKTLNHMATLCRIMSILFIFVSIICALAFFIGVILFAASAFGYEFLTTNGGWNPSEPGFSQRELVTEGVTLSLFAALALTSYLIAFKMFRSIAKTRHPFERARARELKGIAWVNIACAILPAIAAAVVSTLGFGNPYIPEDFGIDYDTLFNAIILITFAYIFDYGCILQQQDDELL</sequence>
<dbReference type="EMBL" id="DYWI01000129">
    <property type="protein sequence ID" value="HJF65853.1"/>
    <property type="molecule type" value="Genomic_DNA"/>
</dbReference>
<keyword evidence="1" id="KW-0812">Transmembrane</keyword>
<feature type="transmembrane region" description="Helical" evidence="1">
    <location>
        <begin position="142"/>
        <end position="161"/>
    </location>
</feature>
<evidence type="ECO:0000313" key="2">
    <source>
        <dbReference type="EMBL" id="HJF65853.1"/>
    </source>
</evidence>
<reference evidence="2" key="1">
    <citation type="journal article" date="2021" name="PeerJ">
        <title>Extensive microbial diversity within the chicken gut microbiome revealed by metagenomics and culture.</title>
        <authorList>
            <person name="Gilroy R."/>
            <person name="Ravi A."/>
            <person name="Getino M."/>
            <person name="Pursley I."/>
            <person name="Horton D.L."/>
            <person name="Alikhan N.F."/>
            <person name="Baker D."/>
            <person name="Gharbi K."/>
            <person name="Hall N."/>
            <person name="Watson M."/>
            <person name="Adriaenssens E.M."/>
            <person name="Foster-Nyarko E."/>
            <person name="Jarju S."/>
            <person name="Secka A."/>
            <person name="Antonio M."/>
            <person name="Oren A."/>
            <person name="Chaudhuri R.R."/>
            <person name="La Ragione R."/>
            <person name="Hildebrand F."/>
            <person name="Pallen M.J."/>
        </authorList>
    </citation>
    <scope>NUCLEOTIDE SEQUENCE</scope>
    <source>
        <strain evidence="2">ChiGjej6B6-11269</strain>
    </source>
</reference>